<accession>A0AA88IB02</accession>
<keyword evidence="2" id="KW-1185">Reference proteome</keyword>
<proteinExistence type="predicted"/>
<gene>
    <name evidence="1" type="ORF">QYM36_008271</name>
</gene>
<evidence type="ECO:0000313" key="2">
    <source>
        <dbReference type="Proteomes" id="UP001187531"/>
    </source>
</evidence>
<sequence length="102" mass="11673">MQSCSVKFSFSVQLGRKQDNRNRPVKFIFKSLVNRDSSVVFFTSIEAELKSKIPNLWIAHNRSNAELAMKTKYNALKQKLKENIDAGETGWRIKRPAGVSQD</sequence>
<reference evidence="1" key="1">
    <citation type="submission" date="2023-07" db="EMBL/GenBank/DDBJ databases">
        <title>Chromosome-level genome assembly of Artemia franciscana.</title>
        <authorList>
            <person name="Jo E."/>
        </authorList>
    </citation>
    <scope>NUCLEOTIDE SEQUENCE</scope>
    <source>
        <tissue evidence="1">Whole body</tissue>
    </source>
</reference>
<organism evidence="1 2">
    <name type="scientific">Artemia franciscana</name>
    <name type="common">Brine shrimp</name>
    <name type="synonym">Artemia sanfranciscana</name>
    <dbReference type="NCBI Taxonomy" id="6661"/>
    <lineage>
        <taxon>Eukaryota</taxon>
        <taxon>Metazoa</taxon>
        <taxon>Ecdysozoa</taxon>
        <taxon>Arthropoda</taxon>
        <taxon>Crustacea</taxon>
        <taxon>Branchiopoda</taxon>
        <taxon>Anostraca</taxon>
        <taxon>Artemiidae</taxon>
        <taxon>Artemia</taxon>
    </lineage>
</organism>
<evidence type="ECO:0000313" key="1">
    <source>
        <dbReference type="EMBL" id="KAK2727720.1"/>
    </source>
</evidence>
<dbReference type="Proteomes" id="UP001187531">
    <property type="component" value="Unassembled WGS sequence"/>
</dbReference>
<dbReference type="EMBL" id="JAVRJZ010000001">
    <property type="protein sequence ID" value="KAK2727720.1"/>
    <property type="molecule type" value="Genomic_DNA"/>
</dbReference>
<protein>
    <submittedName>
        <fullName evidence="1">Uncharacterized protein</fullName>
    </submittedName>
</protein>
<comment type="caution">
    <text evidence="1">The sequence shown here is derived from an EMBL/GenBank/DDBJ whole genome shotgun (WGS) entry which is preliminary data.</text>
</comment>
<name>A0AA88IB02_ARTSF</name>
<dbReference type="AlphaFoldDB" id="A0AA88IB02"/>